<reference evidence="3 4" key="1">
    <citation type="submission" date="2020-02" db="EMBL/GenBank/DDBJ databases">
        <title>A chromosome-scale genome assembly of the black bullhead catfish (Ameiurus melas).</title>
        <authorList>
            <person name="Wen M."/>
            <person name="Zham M."/>
            <person name="Cabau C."/>
            <person name="Klopp C."/>
            <person name="Donnadieu C."/>
            <person name="Roques C."/>
            <person name="Bouchez O."/>
            <person name="Lampietro C."/>
            <person name="Jouanno E."/>
            <person name="Herpin A."/>
            <person name="Louis A."/>
            <person name="Berthelot C."/>
            <person name="Parey E."/>
            <person name="Roest-Crollius H."/>
            <person name="Braasch I."/>
            <person name="Postlethwait J."/>
            <person name="Robinson-Rechavi M."/>
            <person name="Echchiki A."/>
            <person name="Begum T."/>
            <person name="Montfort J."/>
            <person name="Schartl M."/>
            <person name="Bobe J."/>
            <person name="Guiguen Y."/>
        </authorList>
    </citation>
    <scope>NUCLEOTIDE SEQUENCE [LARGE SCALE GENOMIC DNA]</scope>
    <source>
        <strain evidence="3">M_S1</strain>
        <tissue evidence="3">Blood</tissue>
    </source>
</reference>
<dbReference type="InterPro" id="IPR051261">
    <property type="entry name" value="NLR"/>
</dbReference>
<dbReference type="PANTHER" id="PTHR24106">
    <property type="entry name" value="NACHT, LRR AND CARD DOMAINS-CONTAINING"/>
    <property type="match status" value="1"/>
</dbReference>
<dbReference type="AlphaFoldDB" id="A0A7J6AXT4"/>
<proteinExistence type="predicted"/>
<dbReference type="InterPro" id="IPR032675">
    <property type="entry name" value="LRR_dom_sf"/>
</dbReference>
<dbReference type="Proteomes" id="UP000593565">
    <property type="component" value="Unassembled WGS sequence"/>
</dbReference>
<evidence type="ECO:0000256" key="1">
    <source>
        <dbReference type="ARBA" id="ARBA00022614"/>
    </source>
</evidence>
<comment type="caution">
    <text evidence="3">The sequence shown here is derived from an EMBL/GenBank/DDBJ whole genome shotgun (WGS) entry which is preliminary data.</text>
</comment>
<feature type="non-terminal residue" evidence="3">
    <location>
        <position position="1"/>
    </location>
</feature>
<sequence>DWCLSGERLSPAQWSALVFVLLNSEEDLDEFVLRNYQISDECVVRMMPVLKAARKADLSWCVL</sequence>
<evidence type="ECO:0000256" key="2">
    <source>
        <dbReference type="ARBA" id="ARBA00022737"/>
    </source>
</evidence>
<accession>A0A7J6AXT4</accession>
<name>A0A7J6AXT4_AMEME</name>
<organism evidence="3 4">
    <name type="scientific">Ameiurus melas</name>
    <name type="common">Black bullhead</name>
    <name type="synonym">Silurus melas</name>
    <dbReference type="NCBI Taxonomy" id="219545"/>
    <lineage>
        <taxon>Eukaryota</taxon>
        <taxon>Metazoa</taxon>
        <taxon>Chordata</taxon>
        <taxon>Craniata</taxon>
        <taxon>Vertebrata</taxon>
        <taxon>Euteleostomi</taxon>
        <taxon>Actinopterygii</taxon>
        <taxon>Neopterygii</taxon>
        <taxon>Teleostei</taxon>
        <taxon>Ostariophysi</taxon>
        <taxon>Siluriformes</taxon>
        <taxon>Ictaluridae</taxon>
        <taxon>Ameiurus</taxon>
    </lineage>
</organism>
<keyword evidence="2" id="KW-0677">Repeat</keyword>
<protein>
    <submittedName>
        <fullName evidence="3">Uncharacterized protein</fullName>
    </submittedName>
</protein>
<evidence type="ECO:0000313" key="4">
    <source>
        <dbReference type="Proteomes" id="UP000593565"/>
    </source>
</evidence>
<feature type="non-terminal residue" evidence="3">
    <location>
        <position position="63"/>
    </location>
</feature>
<keyword evidence="1" id="KW-0433">Leucine-rich repeat</keyword>
<keyword evidence="4" id="KW-1185">Reference proteome</keyword>
<dbReference type="EMBL" id="JAAGNN010000006">
    <property type="protein sequence ID" value="KAF4087465.1"/>
    <property type="molecule type" value="Genomic_DNA"/>
</dbReference>
<gene>
    <name evidence="3" type="ORF">AMELA_G00071090</name>
</gene>
<dbReference type="Gene3D" id="3.80.10.10">
    <property type="entry name" value="Ribonuclease Inhibitor"/>
    <property type="match status" value="1"/>
</dbReference>
<evidence type="ECO:0000313" key="3">
    <source>
        <dbReference type="EMBL" id="KAF4087465.1"/>
    </source>
</evidence>